<evidence type="ECO:0000313" key="4">
    <source>
        <dbReference type="Proteomes" id="UP000778523"/>
    </source>
</evidence>
<evidence type="ECO:0000313" key="3">
    <source>
        <dbReference type="EMBL" id="NSL54243.1"/>
    </source>
</evidence>
<feature type="domain" description="YncI copper-binding" evidence="2">
    <location>
        <begin position="23"/>
        <end position="163"/>
    </location>
</feature>
<protein>
    <submittedName>
        <fullName evidence="3">YcnI family protein</fullName>
    </submittedName>
</protein>
<evidence type="ECO:0000259" key="2">
    <source>
        <dbReference type="Pfam" id="PF07987"/>
    </source>
</evidence>
<keyword evidence="4" id="KW-1185">Reference proteome</keyword>
<sequence length="174" mass="18599">MHYRNLLAMLALAAGILPAAQAHVTLEQASAIAGSTYKAVFRVGHGCAGSPTTRITVFLPPGFVGAKPMPKPGWTLSIQNEPLLQPYDSHGQPITERAAVITWSGGRLLDAEYDEFVLRGSLPAEAGQHYFRVLQNCEKGENDWAAIPTGHDKPAFPAAVLTLTPAAAKPSHQH</sequence>
<evidence type="ECO:0000256" key="1">
    <source>
        <dbReference type="SAM" id="SignalP"/>
    </source>
</evidence>
<name>A0ABX2ICX7_9RHOO</name>
<proteinExistence type="predicted"/>
<dbReference type="CDD" id="cd08545">
    <property type="entry name" value="YcnI_like"/>
    <property type="match status" value="1"/>
</dbReference>
<dbReference type="Pfam" id="PF07987">
    <property type="entry name" value="DUF1775"/>
    <property type="match status" value="1"/>
</dbReference>
<organism evidence="3 4">
    <name type="scientific">Uliginosibacterium aquaticum</name>
    <dbReference type="NCBI Taxonomy" id="2731212"/>
    <lineage>
        <taxon>Bacteria</taxon>
        <taxon>Pseudomonadati</taxon>
        <taxon>Pseudomonadota</taxon>
        <taxon>Betaproteobacteria</taxon>
        <taxon>Rhodocyclales</taxon>
        <taxon>Zoogloeaceae</taxon>
        <taxon>Uliginosibacterium</taxon>
    </lineage>
</organism>
<comment type="caution">
    <text evidence="3">The sequence shown here is derived from an EMBL/GenBank/DDBJ whole genome shotgun (WGS) entry which is preliminary data.</text>
</comment>
<dbReference type="InterPro" id="IPR038507">
    <property type="entry name" value="YcnI-like_sf"/>
</dbReference>
<accession>A0ABX2ICX7</accession>
<dbReference type="RefSeq" id="WP_170020785.1">
    <property type="nucleotide sequence ID" value="NZ_JABCSC020000001.1"/>
</dbReference>
<feature type="signal peptide" evidence="1">
    <location>
        <begin position="1"/>
        <end position="22"/>
    </location>
</feature>
<keyword evidence="1" id="KW-0732">Signal</keyword>
<gene>
    <name evidence="3" type="ORF">HJ583_004325</name>
</gene>
<feature type="chain" id="PRO_5045657852" evidence="1">
    <location>
        <begin position="23"/>
        <end position="174"/>
    </location>
</feature>
<reference evidence="3 4" key="1">
    <citation type="submission" date="2020-06" db="EMBL/GenBank/DDBJ databases">
        <title>Draft genome of Uliginosibacterium sp. IMCC34675.</title>
        <authorList>
            <person name="Song J."/>
        </authorList>
    </citation>
    <scope>NUCLEOTIDE SEQUENCE [LARGE SCALE GENOMIC DNA]</scope>
    <source>
        <strain evidence="3 4">IMCC34675</strain>
    </source>
</reference>
<dbReference type="InterPro" id="IPR012533">
    <property type="entry name" value="YcnI-copper_dom"/>
</dbReference>
<dbReference type="Gene3D" id="2.60.40.2230">
    <property type="entry name" value="Uncharacterised protein YcnI-like PF07987, DUF1775"/>
    <property type="match status" value="1"/>
</dbReference>
<dbReference type="Proteomes" id="UP000778523">
    <property type="component" value="Unassembled WGS sequence"/>
</dbReference>
<dbReference type="EMBL" id="JABCSC020000001">
    <property type="protein sequence ID" value="NSL54243.1"/>
    <property type="molecule type" value="Genomic_DNA"/>
</dbReference>